<feature type="domain" description="N-acetyltransferase" evidence="1">
    <location>
        <begin position="91"/>
        <end position="238"/>
    </location>
</feature>
<dbReference type="RefSeq" id="XP_031887200.1">
    <property type="nucleotide sequence ID" value="XM_032033385.1"/>
</dbReference>
<reference evidence="2 3" key="2">
    <citation type="submission" date="2020-04" db="EMBL/GenBank/DDBJ databases">
        <title>Genome sequencing and assembly of multiple isolates from the Colletotrichum gloeosporioides species complex.</title>
        <authorList>
            <person name="Gan P."/>
            <person name="Shirasu K."/>
        </authorList>
    </citation>
    <scope>NUCLEOTIDE SEQUENCE [LARGE SCALE GENOMIC DNA]</scope>
    <source>
        <strain evidence="2 3">Nara gc5</strain>
    </source>
</reference>
<evidence type="ECO:0000259" key="1">
    <source>
        <dbReference type="PROSITE" id="PS51186"/>
    </source>
</evidence>
<sequence length="238" mass="27354">MTEPEFRIREGTSADVAAAAEIFRAAFADDWIFNKMHPHRKEHPEDFRAWAHRFFYARYWGPEQQLFYVLTVPDAASSSGERVVAFAWWRRPYPTEAEKSAHEGWFTVRGWLKPVLLGINSLAGYLWPPKSRNLDMIDAFDDSHIASDPLINDPEHPKRKTAWYLSTLGVLPECQGKGYGSLLVRHSLRRVDEEGVPAWLIGLKGVEPFYERLGFEVKGRANVGRLADWDGGFIMFKE</sequence>
<dbReference type="Pfam" id="PF00583">
    <property type="entry name" value="Acetyltransf_1"/>
    <property type="match status" value="1"/>
</dbReference>
<evidence type="ECO:0000313" key="3">
    <source>
        <dbReference type="Proteomes" id="UP000011096"/>
    </source>
</evidence>
<dbReference type="CDD" id="cd04301">
    <property type="entry name" value="NAT_SF"/>
    <property type="match status" value="1"/>
</dbReference>
<dbReference type="InterPro" id="IPR000182">
    <property type="entry name" value="GNAT_dom"/>
</dbReference>
<dbReference type="EMBL" id="ANPB02000010">
    <property type="protein sequence ID" value="KAF4475200.1"/>
    <property type="molecule type" value="Genomic_DNA"/>
</dbReference>
<keyword evidence="3" id="KW-1185">Reference proteome</keyword>
<evidence type="ECO:0000313" key="2">
    <source>
        <dbReference type="EMBL" id="KAF4475200.1"/>
    </source>
</evidence>
<dbReference type="InterPro" id="IPR016181">
    <property type="entry name" value="Acyl_CoA_acyltransferase"/>
</dbReference>
<dbReference type="PANTHER" id="PTHR42791:SF16">
    <property type="entry name" value="N-ACETYLTRANSFERASE DOMAIN-CONTAINING PROTEIN"/>
    <property type="match status" value="1"/>
</dbReference>
<organism evidence="2 3">
    <name type="scientific">Colletotrichum fructicola (strain Nara gc5)</name>
    <name type="common">Anthracnose fungus</name>
    <name type="synonym">Colletotrichum gloeosporioides (strain Nara gc5)</name>
    <dbReference type="NCBI Taxonomy" id="1213859"/>
    <lineage>
        <taxon>Eukaryota</taxon>
        <taxon>Fungi</taxon>
        <taxon>Dikarya</taxon>
        <taxon>Ascomycota</taxon>
        <taxon>Pezizomycotina</taxon>
        <taxon>Sordariomycetes</taxon>
        <taxon>Hypocreomycetidae</taxon>
        <taxon>Glomerellales</taxon>
        <taxon>Glomerellaceae</taxon>
        <taxon>Colletotrichum</taxon>
        <taxon>Colletotrichum gloeosporioides species complex</taxon>
    </lineage>
</organism>
<dbReference type="SUPFAM" id="SSF55729">
    <property type="entry name" value="Acyl-CoA N-acyltransferases (Nat)"/>
    <property type="match status" value="1"/>
</dbReference>
<accession>A0A7J6IFI2</accession>
<protein>
    <submittedName>
        <fullName evidence="2">Puromycin N-acetyltransferase</fullName>
    </submittedName>
</protein>
<dbReference type="InParanoid" id="A0A7J6IFI2"/>
<dbReference type="InterPro" id="IPR052523">
    <property type="entry name" value="Trichothecene_AcTrans"/>
</dbReference>
<dbReference type="PANTHER" id="PTHR42791">
    <property type="entry name" value="GNAT FAMILY ACETYLTRANSFERASE"/>
    <property type="match status" value="1"/>
</dbReference>
<dbReference type="GO" id="GO:0016747">
    <property type="term" value="F:acyltransferase activity, transferring groups other than amino-acyl groups"/>
    <property type="evidence" value="ECO:0007669"/>
    <property type="project" value="InterPro"/>
</dbReference>
<comment type="caution">
    <text evidence="2">The sequence shown here is derived from an EMBL/GenBank/DDBJ whole genome shotgun (WGS) entry which is preliminary data.</text>
</comment>
<dbReference type="Proteomes" id="UP000011096">
    <property type="component" value="Unassembled WGS sequence"/>
</dbReference>
<dbReference type="OrthoDB" id="410198at2759"/>
<dbReference type="Gene3D" id="3.40.630.30">
    <property type="match status" value="1"/>
</dbReference>
<gene>
    <name evidence="2" type="primary">pac</name>
    <name evidence="2" type="ORF">CGGC5_v015838</name>
</gene>
<name>A0A7J6IFI2_COLFN</name>
<dbReference type="AlphaFoldDB" id="A0A7J6IFI2"/>
<proteinExistence type="predicted"/>
<dbReference type="PROSITE" id="PS51186">
    <property type="entry name" value="GNAT"/>
    <property type="match status" value="1"/>
</dbReference>
<dbReference type="GeneID" id="43617420"/>
<keyword evidence="2" id="KW-0808">Transferase</keyword>
<reference evidence="2 3" key="1">
    <citation type="submission" date="2012-08" db="EMBL/GenBank/DDBJ databases">
        <authorList>
            <person name="Gan P.H.P."/>
            <person name="Ikeda K."/>
            <person name="Irieda H."/>
            <person name="Narusaka M."/>
            <person name="O'Connell R.J."/>
            <person name="Narusaka Y."/>
            <person name="Takano Y."/>
            <person name="Kubo Y."/>
            <person name="Shirasu K."/>
        </authorList>
    </citation>
    <scope>NUCLEOTIDE SEQUENCE [LARGE SCALE GENOMIC DNA]</scope>
    <source>
        <strain evidence="2 3">Nara gc5</strain>
    </source>
</reference>